<proteinExistence type="predicted"/>
<keyword evidence="1" id="KW-0175">Coiled coil</keyword>
<keyword evidence="3" id="KW-1185">Reference proteome</keyword>
<dbReference type="Proteomes" id="UP000692954">
    <property type="component" value="Unassembled WGS sequence"/>
</dbReference>
<dbReference type="AlphaFoldDB" id="A0A8S1M0E1"/>
<protein>
    <submittedName>
        <fullName evidence="2">Uncharacterized protein</fullName>
    </submittedName>
</protein>
<organism evidence="2 3">
    <name type="scientific">Paramecium sonneborni</name>
    <dbReference type="NCBI Taxonomy" id="65129"/>
    <lineage>
        <taxon>Eukaryota</taxon>
        <taxon>Sar</taxon>
        <taxon>Alveolata</taxon>
        <taxon>Ciliophora</taxon>
        <taxon>Intramacronucleata</taxon>
        <taxon>Oligohymenophorea</taxon>
        <taxon>Peniculida</taxon>
        <taxon>Parameciidae</taxon>
        <taxon>Paramecium</taxon>
    </lineage>
</organism>
<sequence length="257" mass="30267">MDKIILQGEINSLKLENMKLKLQIKTLLEARKAAIGGSNEQVINYEEKILQLETTINELTNKCDDLIYKNEVLQDDIQYERQKFQNLKQFNKRDFNAPNFQEQINNLKKKLELDFKNSNQHTEELIKIICDQYETIVKLDLDKQKLLTKLKIQTNSGIIIEDDDSSSNVDEIKQNGEQLKGQIKNLEQQLHEKQQQFDQLNQKYQLLLNQFQQQQQILQTNQSKPSIFDTLQKSIIQTQQSYDLHQSHFSKSIIQSK</sequence>
<dbReference type="EMBL" id="CAJJDN010000024">
    <property type="protein sequence ID" value="CAD8068324.1"/>
    <property type="molecule type" value="Genomic_DNA"/>
</dbReference>
<name>A0A8S1M0E1_9CILI</name>
<comment type="caution">
    <text evidence="2">The sequence shown here is derived from an EMBL/GenBank/DDBJ whole genome shotgun (WGS) entry which is preliminary data.</text>
</comment>
<accession>A0A8S1M0E1</accession>
<evidence type="ECO:0000313" key="2">
    <source>
        <dbReference type="EMBL" id="CAD8068324.1"/>
    </source>
</evidence>
<feature type="coiled-coil region" evidence="1">
    <location>
        <begin position="169"/>
        <end position="217"/>
    </location>
</feature>
<evidence type="ECO:0000256" key="1">
    <source>
        <dbReference type="SAM" id="Coils"/>
    </source>
</evidence>
<feature type="coiled-coil region" evidence="1">
    <location>
        <begin position="10"/>
        <end position="76"/>
    </location>
</feature>
<evidence type="ECO:0000313" key="3">
    <source>
        <dbReference type="Proteomes" id="UP000692954"/>
    </source>
</evidence>
<gene>
    <name evidence="2" type="ORF">PSON_ATCC_30995.1.T0240095</name>
</gene>
<dbReference type="OrthoDB" id="299636at2759"/>
<reference evidence="2" key="1">
    <citation type="submission" date="2021-01" db="EMBL/GenBank/DDBJ databases">
        <authorList>
            <consortium name="Genoscope - CEA"/>
            <person name="William W."/>
        </authorList>
    </citation>
    <scope>NUCLEOTIDE SEQUENCE</scope>
</reference>